<accession>A0A8J2KST7</accession>
<dbReference type="AlphaFoldDB" id="A0A8J2KST7"/>
<evidence type="ECO:0000313" key="2">
    <source>
        <dbReference type="EMBL" id="CAG7818364.1"/>
    </source>
</evidence>
<protein>
    <submittedName>
        <fullName evidence="2">Uncharacterized protein</fullName>
    </submittedName>
</protein>
<dbReference type="Proteomes" id="UP000708208">
    <property type="component" value="Unassembled WGS sequence"/>
</dbReference>
<sequence>MTSLNSKITPLVAIFKNTFNFCSRHFHSTTNQLHVGHAEFAERHLQEMFTGGSQQENCEMDNKDSLASLSLDYSLVHFRCGNNLERYNAEEYSSIKNNLIVAIYIIQIFYLDGLTRCCYMACVCGGLAFWLTMNAFLNHIQLQNVHKRLPEVLGILDQFQQALNHASDSLGLLYLMICLTLLGLAVFPAAHVHSTLKSIVPLIQMSYTGADATFLSSEINMRANIAIQNLHANTFGLSGKFFVITYGFIGNICGLIVTFAVILSNFTFKVHNFKS</sequence>
<gene>
    <name evidence="2" type="ORF">AFUS01_LOCUS28871</name>
</gene>
<comment type="caution">
    <text evidence="2">The sequence shown here is derived from an EMBL/GenBank/DDBJ whole genome shotgun (WGS) entry which is preliminary data.</text>
</comment>
<reference evidence="2" key="1">
    <citation type="submission" date="2021-06" db="EMBL/GenBank/DDBJ databases">
        <authorList>
            <person name="Hodson N. C."/>
            <person name="Mongue J. A."/>
            <person name="Jaron S. K."/>
        </authorList>
    </citation>
    <scope>NUCLEOTIDE SEQUENCE</scope>
</reference>
<keyword evidence="1" id="KW-0472">Membrane</keyword>
<evidence type="ECO:0000256" key="1">
    <source>
        <dbReference type="SAM" id="Phobius"/>
    </source>
</evidence>
<keyword evidence="1" id="KW-0812">Transmembrane</keyword>
<feature type="transmembrane region" description="Helical" evidence="1">
    <location>
        <begin position="243"/>
        <end position="268"/>
    </location>
</feature>
<keyword evidence="1" id="KW-1133">Transmembrane helix</keyword>
<proteinExistence type="predicted"/>
<organism evidence="2 3">
    <name type="scientific">Allacma fusca</name>
    <dbReference type="NCBI Taxonomy" id="39272"/>
    <lineage>
        <taxon>Eukaryota</taxon>
        <taxon>Metazoa</taxon>
        <taxon>Ecdysozoa</taxon>
        <taxon>Arthropoda</taxon>
        <taxon>Hexapoda</taxon>
        <taxon>Collembola</taxon>
        <taxon>Symphypleona</taxon>
        <taxon>Sminthuridae</taxon>
        <taxon>Allacma</taxon>
    </lineage>
</organism>
<feature type="transmembrane region" description="Helical" evidence="1">
    <location>
        <begin position="170"/>
        <end position="190"/>
    </location>
</feature>
<evidence type="ECO:0000313" key="3">
    <source>
        <dbReference type="Proteomes" id="UP000708208"/>
    </source>
</evidence>
<dbReference type="EMBL" id="CAJVCH010418629">
    <property type="protein sequence ID" value="CAG7818364.1"/>
    <property type="molecule type" value="Genomic_DNA"/>
</dbReference>
<keyword evidence="3" id="KW-1185">Reference proteome</keyword>
<name>A0A8J2KST7_9HEXA</name>